<comment type="caution">
    <text evidence="2">The sequence shown here is derived from an EMBL/GenBank/DDBJ whole genome shotgun (WGS) entry which is preliminary data.</text>
</comment>
<evidence type="ECO:0000313" key="3">
    <source>
        <dbReference type="Proteomes" id="UP001445472"/>
    </source>
</evidence>
<reference evidence="2 3" key="1">
    <citation type="submission" date="2024-06" db="EMBL/GenBank/DDBJ databases">
        <title>The Natural Products Discovery Center: Release of the First 8490 Sequenced Strains for Exploring Actinobacteria Biosynthetic Diversity.</title>
        <authorList>
            <person name="Kalkreuter E."/>
            <person name="Kautsar S.A."/>
            <person name="Yang D."/>
            <person name="Bader C.D."/>
            <person name="Teijaro C.N."/>
            <person name="Fluegel L."/>
            <person name="Davis C.M."/>
            <person name="Simpson J.R."/>
            <person name="Lauterbach L."/>
            <person name="Steele A.D."/>
            <person name="Gui C."/>
            <person name="Meng S."/>
            <person name="Li G."/>
            <person name="Viehrig K."/>
            <person name="Ye F."/>
            <person name="Su P."/>
            <person name="Kiefer A.F."/>
            <person name="Nichols A."/>
            <person name="Cepeda A.J."/>
            <person name="Yan W."/>
            <person name="Fan B."/>
            <person name="Jiang Y."/>
            <person name="Adhikari A."/>
            <person name="Zheng C.-J."/>
            <person name="Schuster L."/>
            <person name="Cowan T.M."/>
            <person name="Smanski M.J."/>
            <person name="Chevrette M.G."/>
            <person name="De Carvalho L.P.S."/>
            <person name="Shen B."/>
        </authorList>
    </citation>
    <scope>NUCLEOTIDE SEQUENCE [LARGE SCALE GENOMIC DNA]</scope>
    <source>
        <strain evidence="2 3">NPDC000837</strain>
    </source>
</reference>
<dbReference type="InterPro" id="IPR037278">
    <property type="entry name" value="ARFGAP/RecO"/>
</dbReference>
<evidence type="ECO:0000313" key="2">
    <source>
        <dbReference type="EMBL" id="MER6617778.1"/>
    </source>
</evidence>
<name>A0ABV1V410_9ACTN</name>
<gene>
    <name evidence="2" type="ORF">ABT276_31605</name>
</gene>
<dbReference type="Proteomes" id="UP001445472">
    <property type="component" value="Unassembled WGS sequence"/>
</dbReference>
<proteinExistence type="predicted"/>
<sequence>MADPVGLVVRLVGNVERHLEADRIREIVCTVMRERAGRRRLAQALHEDPSLLRTGRPPAPFCVARLLMALHEAGAQDIALPRCGECGRARPYVGSRSGGRWGCSPCFDKAADCAGCNQQRRVVSRDRHGNPRCAKCPDMDGDPLAVLAALVTTVDPALDADAVRAALDRATVRTAGQRRLAWAVIARPDLLTGSGHDAPTPAVLRFIDALVQAGATRVVSPACYRCHEVKSLSKVLDGKRVCRNCFARNAAVPCARCGAVREPAARDAEGQPLCPNCLVSDPVNLEECCGCGRHQKVAVRLPDGPRCANCRPRTAAQCGICGRTAVCEISRVTGEPWCNRCQLRWAPCSGCDTVDHVRSGTWDAPLCAKCTNPDPDYWGRCPVCRTTWQLSTRPCQRCALDQQVRDLLAGTTGTIRQDLVPLYEALSGAERPTSTMFWLSGSKVGGLLQQIGRDERPVTHDTLDELPAGKVLAHLRSVLVATGALPPRDERLVALDQWITSALQTRTDLTERRILHGYAVWHHLRRLRRRLGEEHTTHLQALNVRCHVTAAANFLGWLSDSSLTLGMCTQVDLERWIADPKATYRDETSHFVRWSVQHRHAKGLTYGTVRWTGPRGTIDSEKRWADARRLLNDDTLATSDRVAGLLLVLYAQQIATISRLTVDDVHLGDDKVGITFGTSPVVLPEPLAGLLRDLIATRRGKAKIGAPDDAPWLFPGGRPGQPIGDDRLGLRLQKIGLQPRQDRSTALFTLATELPAAILARMLGVHIQVAVQWQKAAAGDWAAYAADVSRRSTRPVSSRDQPSPPAGREGQPAPSNAQGELQC</sequence>
<feature type="region of interest" description="Disordered" evidence="1">
    <location>
        <begin position="787"/>
        <end position="823"/>
    </location>
</feature>
<organism evidence="2 3">
    <name type="scientific">Streptomyces xantholiticus</name>
    <dbReference type="NCBI Taxonomy" id="68285"/>
    <lineage>
        <taxon>Bacteria</taxon>
        <taxon>Bacillati</taxon>
        <taxon>Actinomycetota</taxon>
        <taxon>Actinomycetes</taxon>
        <taxon>Kitasatosporales</taxon>
        <taxon>Streptomycetaceae</taxon>
        <taxon>Streptomyces</taxon>
    </lineage>
</organism>
<dbReference type="RefSeq" id="WP_351978798.1">
    <property type="nucleotide sequence ID" value="NZ_JBEPBX010000044.1"/>
</dbReference>
<feature type="compositionally biased region" description="Polar residues" evidence="1">
    <location>
        <begin position="813"/>
        <end position="823"/>
    </location>
</feature>
<accession>A0ABV1V410</accession>
<keyword evidence="3" id="KW-1185">Reference proteome</keyword>
<evidence type="ECO:0000256" key="1">
    <source>
        <dbReference type="SAM" id="MobiDB-lite"/>
    </source>
</evidence>
<dbReference type="EMBL" id="JBEPBX010000044">
    <property type="protein sequence ID" value="MER6617778.1"/>
    <property type="molecule type" value="Genomic_DNA"/>
</dbReference>
<dbReference type="SUPFAM" id="SSF57863">
    <property type="entry name" value="ArfGap/RecO-like zinc finger"/>
    <property type="match status" value="1"/>
</dbReference>
<protein>
    <submittedName>
        <fullName evidence="2">Site-specific integrase</fullName>
    </submittedName>
</protein>